<feature type="chain" id="PRO_5034866768" evidence="2">
    <location>
        <begin position="22"/>
        <end position="199"/>
    </location>
</feature>
<comment type="caution">
    <text evidence="3">The sequence shown here is derived from an EMBL/GenBank/DDBJ whole genome shotgun (WGS) entry which is preliminary data.</text>
</comment>
<evidence type="ECO:0000313" key="3">
    <source>
        <dbReference type="EMBL" id="CAF9912594.1"/>
    </source>
</evidence>
<feature type="signal peptide" evidence="2">
    <location>
        <begin position="1"/>
        <end position="21"/>
    </location>
</feature>
<keyword evidence="4" id="KW-1185">Reference proteome</keyword>
<proteinExistence type="predicted"/>
<feature type="region of interest" description="Disordered" evidence="1">
    <location>
        <begin position="36"/>
        <end position="61"/>
    </location>
</feature>
<dbReference type="AlphaFoldDB" id="A0A8H3IGA6"/>
<dbReference type="EMBL" id="CAJPDS010000011">
    <property type="protein sequence ID" value="CAF9912594.1"/>
    <property type="molecule type" value="Genomic_DNA"/>
</dbReference>
<protein>
    <submittedName>
        <fullName evidence="3">Uncharacterized protein</fullName>
    </submittedName>
</protein>
<accession>A0A8H3IGA6</accession>
<reference evidence="3" key="1">
    <citation type="submission" date="2021-03" db="EMBL/GenBank/DDBJ databases">
        <authorList>
            <person name="Tagirdzhanova G."/>
        </authorList>
    </citation>
    <scope>NUCLEOTIDE SEQUENCE</scope>
</reference>
<dbReference type="Proteomes" id="UP000664521">
    <property type="component" value="Unassembled WGS sequence"/>
</dbReference>
<sequence length="199" mass="21875">MFHIIGLLYLTTILLSFLSVANLILESTTVKALGSLNPPLHDPKSRRHPSRHPLKGTTFDPHSIITPRADAFGVLPIAALQPGWELDFYAYDWGYLPVASASTILQTFYQKIFELAMSLSGPVPKHAVLSFGQLDLEIASSSGVVAWESVAAFAAHMLRTAQRGYTNSYHCHMTNMAAGVYISFNLYVKAMRQGPPKAQ</sequence>
<evidence type="ECO:0000256" key="1">
    <source>
        <dbReference type="SAM" id="MobiDB-lite"/>
    </source>
</evidence>
<feature type="compositionally biased region" description="Basic residues" evidence="1">
    <location>
        <begin position="44"/>
        <end position="54"/>
    </location>
</feature>
<organism evidence="3 4">
    <name type="scientific">Heterodermia speciosa</name>
    <dbReference type="NCBI Taxonomy" id="116794"/>
    <lineage>
        <taxon>Eukaryota</taxon>
        <taxon>Fungi</taxon>
        <taxon>Dikarya</taxon>
        <taxon>Ascomycota</taxon>
        <taxon>Pezizomycotina</taxon>
        <taxon>Lecanoromycetes</taxon>
        <taxon>OSLEUM clade</taxon>
        <taxon>Lecanoromycetidae</taxon>
        <taxon>Caliciales</taxon>
        <taxon>Physciaceae</taxon>
        <taxon>Heterodermia</taxon>
    </lineage>
</organism>
<name>A0A8H3IGA6_9LECA</name>
<evidence type="ECO:0000313" key="4">
    <source>
        <dbReference type="Proteomes" id="UP000664521"/>
    </source>
</evidence>
<gene>
    <name evidence="3" type="ORF">HETSPECPRED_000982</name>
</gene>
<keyword evidence="2" id="KW-0732">Signal</keyword>
<evidence type="ECO:0000256" key="2">
    <source>
        <dbReference type="SAM" id="SignalP"/>
    </source>
</evidence>